<name>A0A084SXW6_9BACT</name>
<dbReference type="RefSeq" id="WP_043392618.1">
    <property type="nucleotide sequence ID" value="NZ_JPMI01000057.1"/>
</dbReference>
<accession>A0A084SXW6</accession>
<organism evidence="1 2">
    <name type="scientific">Archangium violaceum Cb vi76</name>
    <dbReference type="NCBI Taxonomy" id="1406225"/>
    <lineage>
        <taxon>Bacteria</taxon>
        <taxon>Pseudomonadati</taxon>
        <taxon>Myxococcota</taxon>
        <taxon>Myxococcia</taxon>
        <taxon>Myxococcales</taxon>
        <taxon>Cystobacterineae</taxon>
        <taxon>Archangiaceae</taxon>
        <taxon>Archangium</taxon>
    </lineage>
</organism>
<comment type="caution">
    <text evidence="1">The sequence shown here is derived from an EMBL/GenBank/DDBJ whole genome shotgun (WGS) entry which is preliminary data.</text>
</comment>
<proteinExistence type="predicted"/>
<dbReference type="InterPro" id="IPR007715">
    <property type="entry name" value="Coq4"/>
</dbReference>
<gene>
    <name evidence="1" type="ORF">Q664_09980</name>
</gene>
<dbReference type="PANTHER" id="PTHR12922:SF7">
    <property type="entry name" value="UBIQUINONE BIOSYNTHESIS PROTEIN COQ4 HOMOLOG, MITOCHONDRIAL"/>
    <property type="match status" value="1"/>
</dbReference>
<dbReference type="PANTHER" id="PTHR12922">
    <property type="entry name" value="UBIQUINONE BIOSYNTHESIS PROTEIN"/>
    <property type="match status" value="1"/>
</dbReference>
<dbReference type="Pfam" id="PF05019">
    <property type="entry name" value="Coq4"/>
    <property type="match status" value="1"/>
</dbReference>
<dbReference type="Proteomes" id="UP000028547">
    <property type="component" value="Unassembled WGS sequence"/>
</dbReference>
<evidence type="ECO:0000313" key="2">
    <source>
        <dbReference type="Proteomes" id="UP000028547"/>
    </source>
</evidence>
<evidence type="ECO:0000313" key="1">
    <source>
        <dbReference type="EMBL" id="KFA93301.1"/>
    </source>
</evidence>
<sequence>MSFSSPTARIEDGLFLPEGASLFTRLRVAVRALKVLEKRPDDGIAAPLFNASLDGDVFQRHCTELAKSEDGRELLTQRPSLQGRNIDLAALGRLPEGTLGYAFARYFSDNGISPFESPYEVRNEVDYLVKWYRETHDLHHVVTGYKTDSLGEMELQAFVAGNMGLRTSVLILLFAALLRPHGLPPIWKYARKLRAAYRRGRQSEKLVRLRYERFWESPVETVRQQLRIPPSTPA</sequence>
<dbReference type="AlphaFoldDB" id="A0A084SXW6"/>
<dbReference type="EMBL" id="JPMI01000057">
    <property type="protein sequence ID" value="KFA93301.1"/>
    <property type="molecule type" value="Genomic_DNA"/>
</dbReference>
<reference evidence="1 2" key="1">
    <citation type="submission" date="2014-07" db="EMBL/GenBank/DDBJ databases">
        <title>Draft Genome Sequence of Gephyronic Acid Producer, Cystobacter violaceus Strain Cb vi76.</title>
        <authorList>
            <person name="Stevens D.C."/>
            <person name="Young J."/>
            <person name="Carmichael R."/>
            <person name="Tan J."/>
            <person name="Taylor R.E."/>
        </authorList>
    </citation>
    <scope>NUCLEOTIDE SEQUENCE [LARGE SCALE GENOMIC DNA]</scope>
    <source>
        <strain evidence="1 2">Cb vi76</strain>
    </source>
</reference>
<dbReference type="GO" id="GO:0006744">
    <property type="term" value="P:ubiquinone biosynthetic process"/>
    <property type="evidence" value="ECO:0007669"/>
    <property type="project" value="InterPro"/>
</dbReference>
<protein>
    <recommendedName>
        <fullName evidence="3">Ubiquinone biosynthesis protein</fullName>
    </recommendedName>
</protein>
<evidence type="ECO:0008006" key="3">
    <source>
        <dbReference type="Google" id="ProtNLM"/>
    </source>
</evidence>